<comment type="similarity">
    <text evidence="1">Belongs to the bacterial ribosomal protein bS21 family.</text>
</comment>
<dbReference type="Pfam" id="PF01165">
    <property type="entry name" value="Ribosomal_S21"/>
    <property type="match status" value="1"/>
</dbReference>
<dbReference type="GO" id="GO:0006412">
    <property type="term" value="P:translation"/>
    <property type="evidence" value="ECO:0007669"/>
    <property type="project" value="InterPro"/>
</dbReference>
<dbReference type="Proteomes" id="UP000270296">
    <property type="component" value="Unassembled WGS sequence"/>
</dbReference>
<evidence type="ECO:0000256" key="3">
    <source>
        <dbReference type="ARBA" id="ARBA00023274"/>
    </source>
</evidence>
<dbReference type="EMBL" id="UZAM01000019">
    <property type="protein sequence ID" value="VDO78616.1"/>
    <property type="molecule type" value="Genomic_DNA"/>
</dbReference>
<evidence type="ECO:0000256" key="2">
    <source>
        <dbReference type="ARBA" id="ARBA00022980"/>
    </source>
</evidence>
<dbReference type="PANTHER" id="PTHR21109">
    <property type="entry name" value="MITOCHONDRIAL 28S RIBOSOMAL PROTEIN S21"/>
    <property type="match status" value="1"/>
</dbReference>
<dbReference type="OrthoDB" id="2501249at2759"/>
<dbReference type="WBParaSite" id="SBAD_0000001701-mRNA-1">
    <property type="protein sequence ID" value="SBAD_0000001701-mRNA-1"/>
    <property type="gene ID" value="SBAD_0000001701"/>
</dbReference>
<dbReference type="GO" id="GO:0003735">
    <property type="term" value="F:structural constituent of ribosome"/>
    <property type="evidence" value="ECO:0007669"/>
    <property type="project" value="InterPro"/>
</dbReference>
<keyword evidence="5" id="KW-1185">Reference proteome</keyword>
<reference evidence="4 5" key="2">
    <citation type="submission" date="2018-11" db="EMBL/GenBank/DDBJ databases">
        <authorList>
            <consortium name="Pathogen Informatics"/>
        </authorList>
    </citation>
    <scope>NUCLEOTIDE SEQUENCE [LARGE SCALE GENOMIC DNA]</scope>
</reference>
<dbReference type="PANTHER" id="PTHR21109:SF0">
    <property type="entry name" value="SMALL RIBOSOMAL SUBUNIT PROTEIN BS21M"/>
    <property type="match status" value="1"/>
</dbReference>
<organism evidence="6">
    <name type="scientific">Soboliphyme baturini</name>
    <dbReference type="NCBI Taxonomy" id="241478"/>
    <lineage>
        <taxon>Eukaryota</taxon>
        <taxon>Metazoa</taxon>
        <taxon>Ecdysozoa</taxon>
        <taxon>Nematoda</taxon>
        <taxon>Enoplea</taxon>
        <taxon>Dorylaimia</taxon>
        <taxon>Dioctophymatida</taxon>
        <taxon>Dioctophymatoidea</taxon>
        <taxon>Soboliphymatidae</taxon>
        <taxon>Soboliphyme</taxon>
    </lineage>
</organism>
<dbReference type="GO" id="GO:0005840">
    <property type="term" value="C:ribosome"/>
    <property type="evidence" value="ECO:0007669"/>
    <property type="project" value="UniProtKB-KW"/>
</dbReference>
<dbReference type="NCBIfam" id="TIGR00030">
    <property type="entry name" value="S21p"/>
    <property type="match status" value="1"/>
</dbReference>
<evidence type="ECO:0000256" key="1">
    <source>
        <dbReference type="ARBA" id="ARBA00006640"/>
    </source>
</evidence>
<dbReference type="InterPro" id="IPR001911">
    <property type="entry name" value="Ribosomal_bS21"/>
</dbReference>
<protein>
    <submittedName>
        <fullName evidence="6">30S ribosomal protein S21</fullName>
    </submittedName>
</protein>
<accession>A0A183I8S5</accession>
<reference evidence="6" key="1">
    <citation type="submission" date="2016-06" db="UniProtKB">
        <authorList>
            <consortium name="WormBaseParasite"/>
        </authorList>
    </citation>
    <scope>IDENTIFICATION</scope>
</reference>
<evidence type="ECO:0000313" key="6">
    <source>
        <dbReference type="WBParaSite" id="SBAD_0000001701-mRNA-1"/>
    </source>
</evidence>
<name>A0A183I8S5_9BILA</name>
<gene>
    <name evidence="4" type="ORF">SBAD_LOCUS18</name>
</gene>
<keyword evidence="3" id="KW-0687">Ribonucleoprotein</keyword>
<dbReference type="AlphaFoldDB" id="A0A183I8S5"/>
<dbReference type="GO" id="GO:1990904">
    <property type="term" value="C:ribonucleoprotein complex"/>
    <property type="evidence" value="ECO:0007669"/>
    <property type="project" value="UniProtKB-KW"/>
</dbReference>
<sequence length="61" mass="7588">MSREGLLDIYRRTRYFEKPYKQRRRIAYETCKAIYDEDMRRKIDFIARKNRVDPWPGQVST</sequence>
<evidence type="ECO:0000313" key="4">
    <source>
        <dbReference type="EMBL" id="VDO78616.1"/>
    </source>
</evidence>
<evidence type="ECO:0000313" key="5">
    <source>
        <dbReference type="Proteomes" id="UP000270296"/>
    </source>
</evidence>
<proteinExistence type="inferred from homology"/>
<keyword evidence="2" id="KW-0689">Ribosomal protein</keyword>